<protein>
    <submittedName>
        <fullName evidence="7">ABC transporter ATP-binding protein</fullName>
    </submittedName>
</protein>
<dbReference type="EMBL" id="JAUZQE010000058">
    <property type="protein sequence ID" value="MDR4127147.1"/>
    <property type="molecule type" value="Genomic_DNA"/>
</dbReference>
<reference evidence="7 8" key="1">
    <citation type="submission" date="2023-08" db="EMBL/GenBank/DDBJ databases">
        <title>Alcaligenaceae gen. nov., a novel taxon isolated from the sludge of Yixing Pesticide Factory.</title>
        <authorList>
            <person name="Ruan L."/>
        </authorList>
    </citation>
    <scope>NUCLEOTIDE SEQUENCE [LARGE SCALE GENOMIC DNA]</scope>
    <source>
        <strain evidence="7 8">LG-2</strain>
    </source>
</reference>
<evidence type="ECO:0000259" key="6">
    <source>
        <dbReference type="PROSITE" id="PS50893"/>
    </source>
</evidence>
<dbReference type="Pfam" id="PF00005">
    <property type="entry name" value="ABC_tran"/>
    <property type="match status" value="1"/>
</dbReference>
<keyword evidence="3" id="KW-0472">Membrane</keyword>
<dbReference type="Gene3D" id="3.40.50.300">
    <property type="entry name" value="P-loop containing nucleotide triphosphate hydrolases"/>
    <property type="match status" value="1"/>
</dbReference>
<dbReference type="InterPro" id="IPR027417">
    <property type="entry name" value="P-loop_NTPase"/>
</dbReference>
<keyword evidence="8" id="KW-1185">Reference proteome</keyword>
<dbReference type="PROSITE" id="PS50893">
    <property type="entry name" value="ABC_TRANSPORTER_2"/>
    <property type="match status" value="1"/>
</dbReference>
<dbReference type="RefSeq" id="WP_347287685.1">
    <property type="nucleotide sequence ID" value="NZ_JAUZQE010000058.1"/>
</dbReference>
<keyword evidence="5 7" id="KW-0067">ATP-binding</keyword>
<accession>A0ABU1DA58</accession>
<sequence length="276" mass="30677">MSNLKILEDHPRNLPKAGGVDMLAENVSTETKIHVDKVSQRFGQTEVLRDVNLQIKEGEFIALVGMSGCGKTTLLNLIAGLANPSRGQIQIAGATVNGPRKSTGYMFARDALLPWRTANDNITYGLQLRGVPKRIRDEKARYWLRQLGLEAAGDRFRAQLSQGMRQRVALGRTMALEPDVLLLDEPFAALDAQTKQDIMPQFAQLWAESGTTIVLVTHDIDEAIALADRVVVMGRLPGRIVMDVPVPFKRPRDVNSLLDEADYREIRHTVRKGLMS</sequence>
<evidence type="ECO:0000313" key="8">
    <source>
        <dbReference type="Proteomes" id="UP001232156"/>
    </source>
</evidence>
<comment type="caution">
    <text evidence="7">The sequence shown here is derived from an EMBL/GenBank/DDBJ whole genome shotgun (WGS) entry which is preliminary data.</text>
</comment>
<dbReference type="PROSITE" id="PS00211">
    <property type="entry name" value="ABC_TRANSPORTER_1"/>
    <property type="match status" value="1"/>
</dbReference>
<feature type="domain" description="ABC transporter" evidence="6">
    <location>
        <begin position="33"/>
        <end position="260"/>
    </location>
</feature>
<dbReference type="SUPFAM" id="SSF52540">
    <property type="entry name" value="P-loop containing nucleoside triphosphate hydrolases"/>
    <property type="match status" value="1"/>
</dbReference>
<dbReference type="PANTHER" id="PTHR42788:SF13">
    <property type="entry name" value="ALIPHATIC SULFONATES IMPORT ATP-BINDING PROTEIN SSUB"/>
    <property type="match status" value="1"/>
</dbReference>
<keyword evidence="2" id="KW-0813">Transport</keyword>
<dbReference type="InterPro" id="IPR003439">
    <property type="entry name" value="ABC_transporter-like_ATP-bd"/>
</dbReference>
<dbReference type="InterPro" id="IPR017871">
    <property type="entry name" value="ABC_transporter-like_CS"/>
</dbReference>
<evidence type="ECO:0000256" key="3">
    <source>
        <dbReference type="ARBA" id="ARBA00022475"/>
    </source>
</evidence>
<comment type="similarity">
    <text evidence="1">Belongs to the ABC transporter superfamily.</text>
</comment>
<dbReference type="CDD" id="cd03293">
    <property type="entry name" value="ABC_NrtD_SsuB_transporters"/>
    <property type="match status" value="1"/>
</dbReference>
<organism evidence="7 8">
    <name type="scientific">Yanghanlia caeni</name>
    <dbReference type="NCBI Taxonomy" id="3064283"/>
    <lineage>
        <taxon>Bacteria</taxon>
        <taxon>Pseudomonadati</taxon>
        <taxon>Pseudomonadota</taxon>
        <taxon>Betaproteobacteria</taxon>
        <taxon>Burkholderiales</taxon>
        <taxon>Alcaligenaceae</taxon>
        <taxon>Yanghanlia</taxon>
    </lineage>
</organism>
<proteinExistence type="inferred from homology"/>
<evidence type="ECO:0000313" key="7">
    <source>
        <dbReference type="EMBL" id="MDR4127147.1"/>
    </source>
</evidence>
<dbReference type="InterPro" id="IPR003593">
    <property type="entry name" value="AAA+_ATPase"/>
</dbReference>
<name>A0ABU1DA58_9BURK</name>
<evidence type="ECO:0000256" key="2">
    <source>
        <dbReference type="ARBA" id="ARBA00022448"/>
    </source>
</evidence>
<gene>
    <name evidence="7" type="ORF">Q8947_14305</name>
</gene>
<evidence type="ECO:0000256" key="1">
    <source>
        <dbReference type="ARBA" id="ARBA00005417"/>
    </source>
</evidence>
<evidence type="ECO:0000256" key="4">
    <source>
        <dbReference type="ARBA" id="ARBA00022741"/>
    </source>
</evidence>
<dbReference type="Proteomes" id="UP001232156">
    <property type="component" value="Unassembled WGS sequence"/>
</dbReference>
<evidence type="ECO:0000256" key="5">
    <source>
        <dbReference type="ARBA" id="ARBA00022840"/>
    </source>
</evidence>
<dbReference type="GO" id="GO:0005524">
    <property type="term" value="F:ATP binding"/>
    <property type="evidence" value="ECO:0007669"/>
    <property type="project" value="UniProtKB-KW"/>
</dbReference>
<keyword evidence="3" id="KW-1003">Cell membrane</keyword>
<keyword evidence="4" id="KW-0547">Nucleotide-binding</keyword>
<dbReference type="InterPro" id="IPR050166">
    <property type="entry name" value="ABC_transporter_ATP-bind"/>
</dbReference>
<dbReference type="PANTHER" id="PTHR42788">
    <property type="entry name" value="TAURINE IMPORT ATP-BINDING PROTEIN-RELATED"/>
    <property type="match status" value="1"/>
</dbReference>
<dbReference type="SMART" id="SM00382">
    <property type="entry name" value="AAA"/>
    <property type="match status" value="1"/>
</dbReference>